<dbReference type="EMBL" id="LK052937">
    <property type="protein sequence ID" value="CDR37048.1"/>
    <property type="molecule type" value="Genomic_DNA"/>
</dbReference>
<evidence type="ECO:0000256" key="8">
    <source>
        <dbReference type="ARBA" id="ARBA00023316"/>
    </source>
</evidence>
<dbReference type="GO" id="GO:0006078">
    <property type="term" value="P:(1-&gt;6)-beta-D-glucan biosynthetic process"/>
    <property type="evidence" value="ECO:0007669"/>
    <property type="project" value="TreeGrafter"/>
</dbReference>
<dbReference type="GO" id="GO:0015926">
    <property type="term" value="F:glucosidase activity"/>
    <property type="evidence" value="ECO:0007669"/>
    <property type="project" value="TreeGrafter"/>
</dbReference>
<evidence type="ECO:0000256" key="10">
    <source>
        <dbReference type="SAM" id="Phobius"/>
    </source>
</evidence>
<dbReference type="PROSITE" id="PS51762">
    <property type="entry name" value="GH16_2"/>
    <property type="match status" value="1"/>
</dbReference>
<dbReference type="AlphaFoldDB" id="A0A061AIU8"/>
<dbReference type="Pfam" id="PF03935">
    <property type="entry name" value="SKN1_KRE6_Sbg1"/>
    <property type="match status" value="1"/>
</dbReference>
<evidence type="ECO:0000256" key="9">
    <source>
        <dbReference type="SAM" id="MobiDB-lite"/>
    </source>
</evidence>
<protein>
    <submittedName>
        <fullName evidence="12">RHTO0S02e10176g1_1</fullName>
    </submittedName>
</protein>
<sequence>MATHSSSSSSTDASGGRRSSHSRELLDEAAYGVLNGTVGGSYGPFPEHFSPRRNSTTLVHRNSSSIGLDPPILPYAASPPFESPSSSSSAFDLSPVAASSSSIPRLAGVPASSSTILWEKEPDDFLHEFDPALERMLDKQHMKSFSLRAAINTLALCAVVVGIILLFAGWPIYRFVIAGGFPMDMSVTKQNASGMIPDVQVPTLVDPATPHSAYSRKGLDGEQYRLVFSDEFNRDGRTFWPGDDPYWEAVDLHYWGTKDLEWYDPDAITTSDGNLVITLTQQPWNNLNFRSGMLQSWNKFCFTGGYMEVNLSLPGEPTAQGFWPGVWTLGNLARPGYGGSNDGMWPYSYDSCDVGTLPNQTWPNGSSPDAAKHSGSQDYGGELSWLIGQRASACTCPADAGEHPGPSADVGRGAPEIDALEGALWRTGDRGSASQSIQIAPFTSGYNWKNTSPDVEFNPDWTIQQNQWHGSVYQESLSAEVMTDNTSFSGRGYTTYGFEYDPGPDGSIRWAINGSSTWTVHSSAIGPDAAAGIGQRIISEEPMSIVLNLAISFAFQEPEWGKLKFPASLLIDYVRVYQKGKPKIGCDPPDHPTSEYINNHLDLYMNPNISTFAQSNYTKPRNRLSATGCS</sequence>
<organism evidence="12">
    <name type="scientific">Rhodotorula toruloides</name>
    <name type="common">Yeast</name>
    <name type="synonym">Rhodosporidium toruloides</name>
    <dbReference type="NCBI Taxonomy" id="5286"/>
    <lineage>
        <taxon>Eukaryota</taxon>
        <taxon>Fungi</taxon>
        <taxon>Dikarya</taxon>
        <taxon>Basidiomycota</taxon>
        <taxon>Pucciniomycotina</taxon>
        <taxon>Microbotryomycetes</taxon>
        <taxon>Sporidiobolales</taxon>
        <taxon>Sporidiobolaceae</taxon>
        <taxon>Rhodotorula</taxon>
    </lineage>
</organism>
<name>A0A061AIU8_RHOTO</name>
<accession>A0A061AIU8</accession>
<feature type="region of interest" description="Disordered" evidence="9">
    <location>
        <begin position="42"/>
        <end position="63"/>
    </location>
</feature>
<dbReference type="GO" id="GO:0031505">
    <property type="term" value="P:fungal-type cell wall organization"/>
    <property type="evidence" value="ECO:0007669"/>
    <property type="project" value="TreeGrafter"/>
</dbReference>
<dbReference type="SUPFAM" id="SSF49899">
    <property type="entry name" value="Concanavalin A-like lectins/glucanases"/>
    <property type="match status" value="1"/>
</dbReference>
<dbReference type="PANTHER" id="PTHR31361">
    <property type="entry name" value="BETA-GLUCAN SYNTHESIS-ASSOCIATED PROTEIN KRE6-RELATED"/>
    <property type="match status" value="1"/>
</dbReference>
<feature type="region of interest" description="Disordered" evidence="9">
    <location>
        <begin position="1"/>
        <end position="28"/>
    </location>
</feature>
<keyword evidence="3 10" id="KW-0812">Transmembrane</keyword>
<dbReference type="OrthoDB" id="412647at2759"/>
<comment type="similarity">
    <text evidence="2">Belongs to the SKN1/KRE6 family.</text>
</comment>
<proteinExistence type="inferred from homology"/>
<comment type="subcellular location">
    <subcellularLocation>
        <location evidence="1">Membrane</location>
        <topology evidence="1">Single-pass type II membrane protein</topology>
    </subcellularLocation>
</comment>
<dbReference type="InterPro" id="IPR013320">
    <property type="entry name" value="ConA-like_dom_sf"/>
</dbReference>
<evidence type="ECO:0000313" key="12">
    <source>
        <dbReference type="EMBL" id="CDR37048.1"/>
    </source>
</evidence>
<keyword evidence="7" id="KW-0325">Glycoprotein</keyword>
<evidence type="ECO:0000256" key="1">
    <source>
        <dbReference type="ARBA" id="ARBA00004606"/>
    </source>
</evidence>
<feature type="compositionally biased region" description="Polar residues" evidence="9">
    <location>
        <begin position="52"/>
        <end position="63"/>
    </location>
</feature>
<dbReference type="GO" id="GO:0005789">
    <property type="term" value="C:endoplasmic reticulum membrane"/>
    <property type="evidence" value="ECO:0007669"/>
    <property type="project" value="TreeGrafter"/>
</dbReference>
<evidence type="ECO:0000259" key="11">
    <source>
        <dbReference type="PROSITE" id="PS51762"/>
    </source>
</evidence>
<evidence type="ECO:0000256" key="5">
    <source>
        <dbReference type="ARBA" id="ARBA00022989"/>
    </source>
</evidence>
<dbReference type="InterPro" id="IPR000757">
    <property type="entry name" value="Beta-glucanase-like"/>
</dbReference>
<feature type="domain" description="GH16" evidence="11">
    <location>
        <begin position="214"/>
        <end position="582"/>
    </location>
</feature>
<keyword evidence="8" id="KW-0961">Cell wall biogenesis/degradation</keyword>
<dbReference type="GO" id="GO:0005886">
    <property type="term" value="C:plasma membrane"/>
    <property type="evidence" value="ECO:0007669"/>
    <property type="project" value="TreeGrafter"/>
</dbReference>
<keyword evidence="4" id="KW-0735">Signal-anchor</keyword>
<keyword evidence="5 10" id="KW-1133">Transmembrane helix</keyword>
<keyword evidence="6 10" id="KW-0472">Membrane</keyword>
<evidence type="ECO:0000256" key="2">
    <source>
        <dbReference type="ARBA" id="ARBA00010962"/>
    </source>
</evidence>
<dbReference type="FunFam" id="2.60.120.200:FF:000135">
    <property type="entry name" value="Related to KRE6-glucan synthase subunit"/>
    <property type="match status" value="1"/>
</dbReference>
<evidence type="ECO:0000256" key="6">
    <source>
        <dbReference type="ARBA" id="ARBA00023136"/>
    </source>
</evidence>
<gene>
    <name evidence="12" type="ORF">RHTO0S_02e10176g</name>
</gene>
<evidence type="ECO:0000256" key="7">
    <source>
        <dbReference type="ARBA" id="ARBA00023180"/>
    </source>
</evidence>
<evidence type="ECO:0000256" key="4">
    <source>
        <dbReference type="ARBA" id="ARBA00022968"/>
    </source>
</evidence>
<feature type="transmembrane region" description="Helical" evidence="10">
    <location>
        <begin position="149"/>
        <end position="173"/>
    </location>
</feature>
<feature type="compositionally biased region" description="Low complexity" evidence="9">
    <location>
        <begin position="1"/>
        <end position="17"/>
    </location>
</feature>
<dbReference type="InterPro" id="IPR005629">
    <property type="entry name" value="Skn1/Kre6/Sbg1"/>
</dbReference>
<evidence type="ECO:0000256" key="3">
    <source>
        <dbReference type="ARBA" id="ARBA00022692"/>
    </source>
</evidence>
<dbReference type="PANTHER" id="PTHR31361:SF15">
    <property type="entry name" value="GH16 DOMAIN-CONTAINING PROTEIN"/>
    <property type="match status" value="1"/>
</dbReference>
<reference evidence="12" key="1">
    <citation type="journal article" date="2014" name="Genome Announc.">
        <title>Draft genome sequence of Rhodosporidium toruloides CECT1137, an oleaginous yeast of biotechnological interest.</title>
        <authorList>
            <person name="Morin N."/>
            <person name="Calcas X."/>
            <person name="Devillers H."/>
            <person name="Durrens P."/>
            <person name="Sherman D.J."/>
            <person name="Nicaud J.-M."/>
            <person name="Neuveglise C."/>
        </authorList>
    </citation>
    <scope>NUCLEOTIDE SEQUENCE</scope>
    <source>
        <strain evidence="12">CECT1137</strain>
    </source>
</reference>
<dbReference type="Gene3D" id="2.60.120.200">
    <property type="match status" value="1"/>
</dbReference>